<dbReference type="OrthoDB" id="2682128at2759"/>
<sequence length="426" mass="47111">MPAIRRGSTYLDVSTTAHTPEGRLKLDKISASRKLAQYHAVCTALLFICDENPNLGPADTLSVSFEEFKTTMKRRASAADLKVGSCQHAHLRRVLVFFWKHGHINLTFAHNGRQRDVVQQIEIQSSFYDIYRGFQEVLDGYGTLSAREKYRAYMSLATKVFGKDRTPTLLQAARCAFQYSRKYQDLVSSLRQERDAANCQANTVADDEVDEGDDSIDFMQSDEFNDTRVVPFTPARTLSYSHSDRNIGLPTPESLPRRPVVVSPPTPTPTPTASFTEVTSSGNDAHSHSDRQNLETSGSRFGSISLAIGYFSGFIGGFRSSSHMFLPEISSLQTQVADLQRSLTAAGNALDAANGNTQASQERCLGILEDLRNAHNTITELKSRAETDAVEKASLLQEVGHLKNEVSRLQSGVEQITRIARGLMPL</sequence>
<comment type="caution">
    <text evidence="2">The sequence shown here is derived from an EMBL/GenBank/DDBJ whole genome shotgun (WGS) entry which is preliminary data.</text>
</comment>
<dbReference type="EMBL" id="JABBWM010000013">
    <property type="protein sequence ID" value="KAG2113035.1"/>
    <property type="molecule type" value="Genomic_DNA"/>
</dbReference>
<evidence type="ECO:0000256" key="1">
    <source>
        <dbReference type="SAM" id="MobiDB-lite"/>
    </source>
</evidence>
<dbReference type="RefSeq" id="XP_041295593.1">
    <property type="nucleotide sequence ID" value="XM_041436454.1"/>
</dbReference>
<feature type="region of interest" description="Disordered" evidence="1">
    <location>
        <begin position="241"/>
        <end position="296"/>
    </location>
</feature>
<evidence type="ECO:0000313" key="2">
    <source>
        <dbReference type="EMBL" id="KAG2113035.1"/>
    </source>
</evidence>
<name>A0A9P7FCV7_9AGAM</name>
<dbReference type="AlphaFoldDB" id="A0A9P7FCV7"/>
<proteinExistence type="predicted"/>
<gene>
    <name evidence="2" type="ORF">F5147DRAFT_682414</name>
</gene>
<dbReference type="GeneID" id="64698713"/>
<keyword evidence="3" id="KW-1185">Reference proteome</keyword>
<protein>
    <submittedName>
        <fullName evidence="2">Uncharacterized protein</fullName>
    </submittedName>
</protein>
<accession>A0A9P7FCV7</accession>
<reference evidence="2" key="1">
    <citation type="journal article" date="2020" name="New Phytol.">
        <title>Comparative genomics reveals dynamic genome evolution in host specialist ectomycorrhizal fungi.</title>
        <authorList>
            <person name="Lofgren L.A."/>
            <person name="Nguyen N.H."/>
            <person name="Vilgalys R."/>
            <person name="Ruytinx J."/>
            <person name="Liao H.L."/>
            <person name="Branco S."/>
            <person name="Kuo A."/>
            <person name="LaButti K."/>
            <person name="Lipzen A."/>
            <person name="Andreopoulos W."/>
            <person name="Pangilinan J."/>
            <person name="Riley R."/>
            <person name="Hundley H."/>
            <person name="Na H."/>
            <person name="Barry K."/>
            <person name="Grigoriev I.V."/>
            <person name="Stajich J.E."/>
            <person name="Kennedy P.G."/>
        </authorList>
    </citation>
    <scope>NUCLEOTIDE SEQUENCE</scope>
    <source>
        <strain evidence="2">FC423</strain>
    </source>
</reference>
<dbReference type="Proteomes" id="UP000823399">
    <property type="component" value="Unassembled WGS sequence"/>
</dbReference>
<feature type="compositionally biased region" description="Polar residues" evidence="1">
    <location>
        <begin position="273"/>
        <end position="284"/>
    </location>
</feature>
<evidence type="ECO:0000313" key="3">
    <source>
        <dbReference type="Proteomes" id="UP000823399"/>
    </source>
</evidence>
<organism evidence="2 3">
    <name type="scientific">Suillus discolor</name>
    <dbReference type="NCBI Taxonomy" id="1912936"/>
    <lineage>
        <taxon>Eukaryota</taxon>
        <taxon>Fungi</taxon>
        <taxon>Dikarya</taxon>
        <taxon>Basidiomycota</taxon>
        <taxon>Agaricomycotina</taxon>
        <taxon>Agaricomycetes</taxon>
        <taxon>Agaricomycetidae</taxon>
        <taxon>Boletales</taxon>
        <taxon>Suillineae</taxon>
        <taxon>Suillaceae</taxon>
        <taxon>Suillus</taxon>
    </lineage>
</organism>